<protein>
    <submittedName>
        <fullName evidence="3">SpoIID/LytB domain protein</fullName>
    </submittedName>
</protein>
<evidence type="ECO:0000259" key="2">
    <source>
        <dbReference type="SMART" id="SM00646"/>
    </source>
</evidence>
<dbReference type="InterPro" id="IPR013693">
    <property type="entry name" value="SpoIID/LytB_N"/>
</dbReference>
<organism evidence="3 4">
    <name type="scientific">Tepidimicrobium xylanilyticum</name>
    <dbReference type="NCBI Taxonomy" id="1123352"/>
    <lineage>
        <taxon>Bacteria</taxon>
        <taxon>Bacillati</taxon>
        <taxon>Bacillota</taxon>
        <taxon>Tissierellia</taxon>
        <taxon>Tissierellales</taxon>
        <taxon>Tepidimicrobiaceae</taxon>
        <taxon>Tepidimicrobium</taxon>
    </lineage>
</organism>
<evidence type="ECO:0000313" key="3">
    <source>
        <dbReference type="EMBL" id="SDW79788.1"/>
    </source>
</evidence>
<dbReference type="SUPFAM" id="SSF53187">
    <property type="entry name" value="Zn-dependent exopeptidases"/>
    <property type="match status" value="1"/>
</dbReference>
<dbReference type="GO" id="GO:0030435">
    <property type="term" value="P:sporulation resulting in formation of a cellular spore"/>
    <property type="evidence" value="ECO:0007669"/>
    <property type="project" value="InterPro"/>
</dbReference>
<keyword evidence="4" id="KW-1185">Reference proteome</keyword>
<gene>
    <name evidence="3" type="ORF">SAMN05660923_01251</name>
</gene>
<dbReference type="AlphaFoldDB" id="A0A1H2WGZ9"/>
<evidence type="ECO:0000256" key="1">
    <source>
        <dbReference type="ARBA" id="ARBA00022801"/>
    </source>
</evidence>
<dbReference type="InterPro" id="IPR013486">
    <property type="entry name" value="SpoIID/LytB"/>
</dbReference>
<name>A0A1H2WGZ9_9FIRM</name>
<dbReference type="RefSeq" id="WP_159428629.1">
    <property type="nucleotide sequence ID" value="NZ_FNNG01000004.1"/>
</dbReference>
<reference evidence="3 4" key="1">
    <citation type="submission" date="2016-10" db="EMBL/GenBank/DDBJ databases">
        <authorList>
            <person name="de Groot N.N."/>
        </authorList>
    </citation>
    <scope>NUCLEOTIDE SEQUENCE [LARGE SCALE GENOMIC DNA]</scope>
    <source>
        <strain evidence="3 4">DSM 23310</strain>
    </source>
</reference>
<dbReference type="InterPro" id="IPR002508">
    <property type="entry name" value="MurNAc-LAA_cat"/>
</dbReference>
<dbReference type="EMBL" id="FNNG01000004">
    <property type="protein sequence ID" value="SDW79788.1"/>
    <property type="molecule type" value="Genomic_DNA"/>
</dbReference>
<dbReference type="SMART" id="SM00646">
    <property type="entry name" value="Ami_3"/>
    <property type="match status" value="1"/>
</dbReference>
<dbReference type="PANTHER" id="PTHR30404:SF0">
    <property type="entry name" value="N-ACETYLMURAMOYL-L-ALANINE AMIDASE AMIC"/>
    <property type="match status" value="1"/>
</dbReference>
<dbReference type="CDD" id="cd02696">
    <property type="entry name" value="MurNAc-LAA"/>
    <property type="match status" value="1"/>
</dbReference>
<sequence length="445" mass="50935">METDFKIKYINIEKDKEMEVSLEKMVGILLNLEMDTNFHIEALKAQAIIIRTNLVKKPMVEGGDFIDIWEDESAEKIIEAVKDTEGLVILFNDKPIDARYHICCGGSTENSENVIDNQIVYLRRVLCDYCKDTTYWRREKDFSLDEMENALKVKFPSMDIGVESEIAGFIEDIERDERGRVLSIKVAGRKISGEELARLLGLNSTRYAIFPTGIKFVTRGKGHGLGFCQYGANKMAQQGYSYFDILKYYYTGVEIRKYLLPCIKKPLYGKTIIIDPGHGGDDKGFEGDSIGLIEKDVVLKLALKLKLLLEELGMKVHLTRNKDENILITDRIEEANKLKADFFVSIHMDYFNCSNQKGCEIFHFRKDYDSQRLGFCILKNLKDKGIPIRGVKEGNFYIFRGVSTSSLLIEIGYLSNPEEEAKFLEDSYMEDLAEGVVKGILEYYQ</sequence>
<evidence type="ECO:0000313" key="4">
    <source>
        <dbReference type="Proteomes" id="UP000198828"/>
    </source>
</evidence>
<accession>A0A1H2WGZ9</accession>
<dbReference type="GO" id="GO:0008745">
    <property type="term" value="F:N-acetylmuramoyl-L-alanine amidase activity"/>
    <property type="evidence" value="ECO:0007669"/>
    <property type="project" value="InterPro"/>
</dbReference>
<dbReference type="Gene3D" id="3.40.630.40">
    <property type="entry name" value="Zn-dependent exopeptidases"/>
    <property type="match status" value="1"/>
</dbReference>
<dbReference type="Pfam" id="PF08486">
    <property type="entry name" value="SpoIID"/>
    <property type="match status" value="1"/>
</dbReference>
<dbReference type="GO" id="GO:0030288">
    <property type="term" value="C:outer membrane-bounded periplasmic space"/>
    <property type="evidence" value="ECO:0007669"/>
    <property type="project" value="TreeGrafter"/>
</dbReference>
<dbReference type="Proteomes" id="UP000198828">
    <property type="component" value="Unassembled WGS sequence"/>
</dbReference>
<dbReference type="PANTHER" id="PTHR30404">
    <property type="entry name" value="N-ACETYLMURAMOYL-L-ALANINE AMIDASE"/>
    <property type="match status" value="1"/>
</dbReference>
<proteinExistence type="predicted"/>
<dbReference type="NCBIfam" id="TIGR02669">
    <property type="entry name" value="SpoIID_LytB"/>
    <property type="match status" value="1"/>
</dbReference>
<dbReference type="GO" id="GO:0009253">
    <property type="term" value="P:peptidoglycan catabolic process"/>
    <property type="evidence" value="ECO:0007669"/>
    <property type="project" value="InterPro"/>
</dbReference>
<keyword evidence="1" id="KW-0378">Hydrolase</keyword>
<feature type="domain" description="MurNAc-LAA" evidence="2">
    <location>
        <begin position="332"/>
        <end position="441"/>
    </location>
</feature>
<dbReference type="InterPro" id="IPR050695">
    <property type="entry name" value="N-acetylmuramoyl_amidase_3"/>
</dbReference>
<dbReference type="Pfam" id="PF01520">
    <property type="entry name" value="Amidase_3"/>
    <property type="match status" value="1"/>
</dbReference>
<dbReference type="OrthoDB" id="9794671at2"/>